<dbReference type="Pfam" id="PF00012">
    <property type="entry name" value="HSP70"/>
    <property type="match status" value="2"/>
</dbReference>
<dbReference type="Proteomes" id="UP001481413">
    <property type="component" value="Unassembled WGS sequence"/>
</dbReference>
<sequence length="571" mass="63289">MYKAMAHIGIDLGTTNSLAAVWKDGETVLIPNIHGEFLTPSVVSVDDDNNILIGKTAKERLVSHPKCTIACFKRLMGTSEQASLNGMAFSPEELSSLVLRQLKDDAEAFLGESVDEAVISVPAYFNDNQRNATKVAAQLAGINVERLINEPTAAAVAYGVHESEDEKHFIVLDLGGGTFDVSIMEKFDDLLEVHASAGDSFLGGEDFTEALMRHVLLIHDGDEKALTPADRGRLYRLFDDCKRRLSDHDSVSYDYILNGEAVKGELRQSSLVEIYDGLLKRMLQPVERAVRDAGLDIKTIDDVFLVGGATRMPAIRHFATRLFGRFPSCHINPDHVVATGAAIQAALKQRNADLKDIILTDVSPFSLGIESGMHDNNGRYMSGLFSVIIERNTTIPASRVEQYVTVADGQKQIELKVYQGEHRLTKNNVLIGELEIAVPASAAGKEAIDVRFTYDVNGLLEVMVTVVSTQKVHTLIIENSDTRLSQAEIDASLRRLSGLKVPPREQEQNRALLARAERLFEERLGRDRDHIGAVIMQFESVLSGQDPRLIEREAKKLEDWLNDLEKDFWNQ</sequence>
<protein>
    <submittedName>
        <fullName evidence="5">Molecular chaperone HscC</fullName>
    </submittedName>
</protein>
<dbReference type="PROSITE" id="PS00297">
    <property type="entry name" value="HSP70_1"/>
    <property type="match status" value="1"/>
</dbReference>
<comment type="caution">
    <text evidence="5">The sequence shown here is derived from an EMBL/GenBank/DDBJ whole genome shotgun (WGS) entry which is preliminary data.</text>
</comment>
<dbReference type="SUPFAM" id="SSF53067">
    <property type="entry name" value="Actin-like ATPase domain"/>
    <property type="match status" value="2"/>
</dbReference>
<dbReference type="InterPro" id="IPR029047">
    <property type="entry name" value="HSP70_peptide-bd_sf"/>
</dbReference>
<dbReference type="InterPro" id="IPR013126">
    <property type="entry name" value="Hsp_70_fam"/>
</dbReference>
<name>A0ABQ0A3E2_9GAMM</name>
<evidence type="ECO:0000256" key="3">
    <source>
        <dbReference type="ARBA" id="ARBA00022840"/>
    </source>
</evidence>
<gene>
    <name evidence="5" type="ORF">NBRC116585_30330</name>
</gene>
<dbReference type="PANTHER" id="PTHR19375">
    <property type="entry name" value="HEAT SHOCK PROTEIN 70KDA"/>
    <property type="match status" value="1"/>
</dbReference>
<dbReference type="Gene3D" id="3.30.420.40">
    <property type="match status" value="2"/>
</dbReference>
<dbReference type="InterPro" id="IPR018181">
    <property type="entry name" value="Heat_shock_70_CS"/>
</dbReference>
<dbReference type="EMBL" id="BAABWH010000013">
    <property type="protein sequence ID" value="GAA6146913.1"/>
    <property type="molecule type" value="Genomic_DNA"/>
</dbReference>
<keyword evidence="6" id="KW-1185">Reference proteome</keyword>
<reference evidence="5 6" key="1">
    <citation type="submission" date="2024-04" db="EMBL/GenBank/DDBJ databases">
        <title>Draft genome sequence of Thalassolituus maritimus NBRC 116585.</title>
        <authorList>
            <person name="Miyakawa T."/>
            <person name="Kusuya Y."/>
            <person name="Miura T."/>
        </authorList>
    </citation>
    <scope>NUCLEOTIDE SEQUENCE [LARGE SCALE GENOMIC DNA]</scope>
    <source>
        <strain evidence="5 6">5NW40-0001</strain>
    </source>
</reference>
<keyword evidence="3 4" id="KW-0067">ATP-binding</keyword>
<evidence type="ECO:0000313" key="5">
    <source>
        <dbReference type="EMBL" id="GAA6146913.1"/>
    </source>
</evidence>
<dbReference type="SUPFAM" id="SSF100920">
    <property type="entry name" value="Heat shock protein 70kD (HSP70), peptide-binding domain"/>
    <property type="match status" value="1"/>
</dbReference>
<evidence type="ECO:0000256" key="4">
    <source>
        <dbReference type="RuleBase" id="RU003322"/>
    </source>
</evidence>
<organism evidence="5 6">
    <name type="scientific">Thalassolituus maritimus</name>
    <dbReference type="NCBI Taxonomy" id="484498"/>
    <lineage>
        <taxon>Bacteria</taxon>
        <taxon>Pseudomonadati</taxon>
        <taxon>Pseudomonadota</taxon>
        <taxon>Gammaproteobacteria</taxon>
        <taxon>Oceanospirillales</taxon>
        <taxon>Oceanospirillaceae</taxon>
        <taxon>Thalassolituus</taxon>
    </lineage>
</organism>
<accession>A0ABQ0A3E2</accession>
<dbReference type="Gene3D" id="3.90.640.10">
    <property type="entry name" value="Actin, Chain A, domain 4"/>
    <property type="match status" value="1"/>
</dbReference>
<dbReference type="Gene3D" id="2.60.34.10">
    <property type="entry name" value="Substrate Binding Domain Of DNAk, Chain A, domain 1"/>
    <property type="match status" value="1"/>
</dbReference>
<evidence type="ECO:0000256" key="1">
    <source>
        <dbReference type="ARBA" id="ARBA00007381"/>
    </source>
</evidence>
<comment type="similarity">
    <text evidence="1 4">Belongs to the heat shock protein 70 family.</text>
</comment>
<dbReference type="PROSITE" id="PS00329">
    <property type="entry name" value="HSP70_2"/>
    <property type="match status" value="1"/>
</dbReference>
<evidence type="ECO:0000256" key="2">
    <source>
        <dbReference type="ARBA" id="ARBA00022741"/>
    </source>
</evidence>
<proteinExistence type="inferred from homology"/>
<evidence type="ECO:0000313" key="6">
    <source>
        <dbReference type="Proteomes" id="UP001481413"/>
    </source>
</evidence>
<keyword evidence="2 4" id="KW-0547">Nucleotide-binding</keyword>
<dbReference type="PRINTS" id="PR00301">
    <property type="entry name" value="HEATSHOCK70"/>
</dbReference>
<dbReference type="InterPro" id="IPR043129">
    <property type="entry name" value="ATPase_NBD"/>
</dbReference>